<organism evidence="1 2">
    <name type="scientific">Halorubrum tailed virus 10</name>
    <dbReference type="NCBI Taxonomy" id="2877991"/>
    <lineage>
        <taxon>Viruses</taxon>
        <taxon>Duplodnaviria</taxon>
        <taxon>Heunggongvirae</taxon>
        <taxon>Uroviricota</taxon>
        <taxon>Caudoviricetes</taxon>
        <taxon>Thumleimavirales</taxon>
        <taxon>Hafunaviridae</taxon>
        <taxon>Haloferacalesvirus</taxon>
        <taxon>Haloferacalesvirus eilatense</taxon>
        <taxon>Haloferacalesvirus HRTV10</taxon>
    </lineage>
</organism>
<name>A0AAE8XTQ0_9CAUD</name>
<gene>
    <name evidence="1" type="ORF">HRTV-10_gp12</name>
</gene>
<proteinExistence type="predicted"/>
<sequence>MANFKFAKFKDAPLNRDGETLDPEATLPLLEGDVVGLSEDVDGNTIVVAADADAAVAQPAVGVLMEDVRDRSYWSANLHDNGTMGRRLDEAYDLERTQAGDEVTYFTHGIYLEDEDETVDFNVNEPVYLAPGGGVTQTAPSASGELVQVLGVAVSSTRFLLSVDFDYETLA</sequence>
<dbReference type="Proteomes" id="UP000827922">
    <property type="component" value="Segment"/>
</dbReference>
<evidence type="ECO:0000313" key="1">
    <source>
        <dbReference type="EMBL" id="UBF19596.1"/>
    </source>
</evidence>
<dbReference type="EMBL" id="MZ334496">
    <property type="protein sequence ID" value="UBF19596.1"/>
    <property type="molecule type" value="Genomic_DNA"/>
</dbReference>
<accession>A0AAE8XTQ0</accession>
<reference evidence="1 2" key="1">
    <citation type="submission" date="2021-05" db="EMBL/GenBank/DDBJ databases">
        <title>Diversity, taxonomy and evolution of archaeal viruses of the class Caudoviricetes.</title>
        <authorList>
            <person name="Liu Y."/>
            <person name="Demina T.A."/>
            <person name="Roux S."/>
            <person name="Aiewsakun P."/>
            <person name="Kazlauskas D."/>
            <person name="Simmonds P."/>
            <person name="Prangishvili D."/>
            <person name="Oksanen H.M."/>
            <person name="Krupovic M."/>
        </authorList>
    </citation>
    <scope>NUCLEOTIDE SEQUENCE [LARGE SCALE GENOMIC DNA]</scope>
    <source>
        <strain evidence="1">HRTV-10/43</strain>
    </source>
</reference>
<evidence type="ECO:0000313" key="2">
    <source>
        <dbReference type="Proteomes" id="UP000827922"/>
    </source>
</evidence>
<keyword evidence="2" id="KW-1185">Reference proteome</keyword>
<protein>
    <submittedName>
        <fullName evidence="1">Lambda gpD-like head decoration protein</fullName>
    </submittedName>
</protein>